<name>A0AAD6NMZ2_DREDA</name>
<evidence type="ECO:0000313" key="1">
    <source>
        <dbReference type="EMBL" id="KAJ6264172.1"/>
    </source>
</evidence>
<dbReference type="PANTHER" id="PTHR35006:SF2">
    <property type="entry name" value="GLYOXALASE FAMILY PROTEIN (AFU_ORTHOLOGUE AFUA_5G14830)"/>
    <property type="match status" value="1"/>
</dbReference>
<dbReference type="CDD" id="cd07262">
    <property type="entry name" value="VOC_like"/>
    <property type="match status" value="1"/>
</dbReference>
<keyword evidence="2" id="KW-1185">Reference proteome</keyword>
<dbReference type="Gene3D" id="3.10.180.10">
    <property type="entry name" value="2,3-Dihydroxybiphenyl 1,2-Dioxygenase, domain 1"/>
    <property type="match status" value="1"/>
</dbReference>
<gene>
    <name evidence="1" type="ORF">Dda_0314</name>
</gene>
<sequence>MGINHFCIRVNSSKWEETKKFYTAALAPLNYKVLMSFQNDMVLGFGDEHPDFWMTCISNGPTDDGIHFALDAKSRTAVQEFHAVGCKNGGTCNGPAGPRPMYGEKYYAAFVHDPSGNNVEVVTFAPE</sequence>
<dbReference type="InterPro" id="IPR029068">
    <property type="entry name" value="Glyas_Bleomycin-R_OHBP_Dase"/>
</dbReference>
<protein>
    <recommendedName>
        <fullName evidence="3">VOC domain-containing protein</fullName>
    </recommendedName>
</protein>
<evidence type="ECO:0000313" key="2">
    <source>
        <dbReference type="Proteomes" id="UP001221413"/>
    </source>
</evidence>
<dbReference type="AlphaFoldDB" id="A0AAD6NMZ2"/>
<dbReference type="PANTHER" id="PTHR35006">
    <property type="entry name" value="GLYOXALASE FAMILY PROTEIN (AFU_ORTHOLOGUE AFUA_5G14830)"/>
    <property type="match status" value="1"/>
</dbReference>
<proteinExistence type="predicted"/>
<accession>A0AAD6NMZ2</accession>
<dbReference type="EMBL" id="JAQGDS010000001">
    <property type="protein sequence ID" value="KAJ6264172.1"/>
    <property type="molecule type" value="Genomic_DNA"/>
</dbReference>
<evidence type="ECO:0008006" key="3">
    <source>
        <dbReference type="Google" id="ProtNLM"/>
    </source>
</evidence>
<organism evidence="1 2">
    <name type="scientific">Drechslerella dactyloides</name>
    <name type="common">Nematode-trapping fungus</name>
    <name type="synonym">Arthrobotrys dactyloides</name>
    <dbReference type="NCBI Taxonomy" id="74499"/>
    <lineage>
        <taxon>Eukaryota</taxon>
        <taxon>Fungi</taxon>
        <taxon>Dikarya</taxon>
        <taxon>Ascomycota</taxon>
        <taxon>Pezizomycotina</taxon>
        <taxon>Orbiliomycetes</taxon>
        <taxon>Orbiliales</taxon>
        <taxon>Orbiliaceae</taxon>
        <taxon>Drechslerella</taxon>
    </lineage>
</organism>
<dbReference type="Proteomes" id="UP001221413">
    <property type="component" value="Unassembled WGS sequence"/>
</dbReference>
<reference evidence="1" key="1">
    <citation type="submission" date="2023-01" db="EMBL/GenBank/DDBJ databases">
        <title>The chitinases involved in constricting ring structure development in the nematode-trapping fungus Drechslerella dactyloides.</title>
        <authorList>
            <person name="Wang R."/>
            <person name="Zhang L."/>
            <person name="Tang P."/>
            <person name="Li S."/>
            <person name="Liang L."/>
        </authorList>
    </citation>
    <scope>NUCLEOTIDE SEQUENCE</scope>
    <source>
        <strain evidence="1">YMF1.00031</strain>
    </source>
</reference>
<comment type="caution">
    <text evidence="1">The sequence shown here is derived from an EMBL/GenBank/DDBJ whole genome shotgun (WGS) entry which is preliminary data.</text>
</comment>
<dbReference type="SUPFAM" id="SSF54593">
    <property type="entry name" value="Glyoxalase/Bleomycin resistance protein/Dihydroxybiphenyl dioxygenase"/>
    <property type="match status" value="1"/>
</dbReference>